<keyword evidence="2" id="KW-1133">Transmembrane helix</keyword>
<keyword evidence="2" id="KW-0812">Transmembrane</keyword>
<accession>A0A3S5FCT3</accession>
<evidence type="ECO:0000256" key="2">
    <source>
        <dbReference type="SAM" id="Phobius"/>
    </source>
</evidence>
<comment type="caution">
    <text evidence="3">The sequence shown here is derived from an EMBL/GenBank/DDBJ whole genome shotgun (WGS) entry which is preliminary data.</text>
</comment>
<proteinExistence type="predicted"/>
<feature type="transmembrane region" description="Helical" evidence="2">
    <location>
        <begin position="348"/>
        <end position="370"/>
    </location>
</feature>
<sequence>MYYTHLTPALLSVALTISARLIELRIALINRSGPQTIQFKPALFYVEDQWIRIWHPLFSLPAWSLLLERFVLHESLLTGGPLEIGDVSPVYCSLPADYIEASSSSAKGSKSSPDDTASENELDSKETVVANSAKMAISCPPSDPDWRHLPWLTRLDNSLSELVTLAPASLPGAGFAFCFRQTSHFPSFRTAEESYSLSSSDGMLNRLACYFWPGLTMPPDDPFLYLSASSIADSTPNNLPNPVALVPSRGFRLMPLVVASVFINNRLITLWHLHLAQSSNIAIEKTAARFSKKGLADQVIDLAARWLGRMAAPSGWMPWRQLMRDKREPYHNLTCGLVSLECEIAARLMLLVIEVSIIIYEFIALPLLIYNNEIHER</sequence>
<dbReference type="Proteomes" id="UP000784294">
    <property type="component" value="Unassembled WGS sequence"/>
</dbReference>
<reference evidence="3" key="1">
    <citation type="submission" date="2018-11" db="EMBL/GenBank/DDBJ databases">
        <authorList>
            <consortium name="Pathogen Informatics"/>
        </authorList>
    </citation>
    <scope>NUCLEOTIDE SEQUENCE</scope>
</reference>
<keyword evidence="4" id="KW-1185">Reference proteome</keyword>
<dbReference type="EMBL" id="CAAALY010021560">
    <property type="protein sequence ID" value="VEL14541.1"/>
    <property type="molecule type" value="Genomic_DNA"/>
</dbReference>
<feature type="region of interest" description="Disordered" evidence="1">
    <location>
        <begin position="103"/>
        <end position="124"/>
    </location>
</feature>
<evidence type="ECO:0000313" key="4">
    <source>
        <dbReference type="Proteomes" id="UP000784294"/>
    </source>
</evidence>
<protein>
    <submittedName>
        <fullName evidence="3">Uncharacterized protein</fullName>
    </submittedName>
</protein>
<keyword evidence="2" id="KW-0472">Membrane</keyword>
<evidence type="ECO:0000313" key="3">
    <source>
        <dbReference type="EMBL" id="VEL14541.1"/>
    </source>
</evidence>
<gene>
    <name evidence="3" type="ORF">PXEA_LOCUS7981</name>
</gene>
<dbReference type="AlphaFoldDB" id="A0A3S5FCT3"/>
<name>A0A3S5FCT3_9PLAT</name>
<organism evidence="3 4">
    <name type="scientific">Protopolystoma xenopodis</name>
    <dbReference type="NCBI Taxonomy" id="117903"/>
    <lineage>
        <taxon>Eukaryota</taxon>
        <taxon>Metazoa</taxon>
        <taxon>Spiralia</taxon>
        <taxon>Lophotrochozoa</taxon>
        <taxon>Platyhelminthes</taxon>
        <taxon>Monogenea</taxon>
        <taxon>Polyopisthocotylea</taxon>
        <taxon>Polystomatidea</taxon>
        <taxon>Polystomatidae</taxon>
        <taxon>Protopolystoma</taxon>
    </lineage>
</organism>
<evidence type="ECO:0000256" key="1">
    <source>
        <dbReference type="SAM" id="MobiDB-lite"/>
    </source>
</evidence>